<protein>
    <submittedName>
        <fullName evidence="2">Uncharacterized protein</fullName>
    </submittedName>
</protein>
<keyword evidence="3" id="KW-1185">Reference proteome</keyword>
<evidence type="ECO:0000313" key="2">
    <source>
        <dbReference type="EMBL" id="KAK2956835.1"/>
    </source>
</evidence>
<dbReference type="InterPro" id="IPR011050">
    <property type="entry name" value="Pectin_lyase_fold/virulence"/>
</dbReference>
<evidence type="ECO:0000256" key="1">
    <source>
        <dbReference type="SAM" id="Phobius"/>
    </source>
</evidence>
<keyword evidence="1" id="KW-0812">Transmembrane</keyword>
<sequence>MPDIWEGWKYKTIDEDSVIGIVVISDDLGVIILAGFFWNYFWKQSVTPWRLRQQSHGLTITETVGALQGTILQDHNLGGSLLCRNTSFSSCRTSYSSLPDSFSSRVFRRFLKKELAHVPDSYSFTGPSTRRHVFWTQSLKYVSDPPPTFTYATSEQPITFTDCSFTDLMDETEDPFQAGGVAIHVFTPTPLLVTQCHFTNCRSVEGSGGALVVRFAYPTLPGQVRIESSCFKNCSYQSGDGGSICVVPYVRLDLISSTFENCSALSGSGGAACAKSCTVSLSTFKDNKAVIGGALAGVSEISIQFCHFDGNEATTQDPNWSQTYVSDHILQIYGNTFSDSHWTLQTAVLFVQESGEESADCSFSSPCSLLSTAITHVNSVPTEIQLGTGSFDQAIISGGLNLKLSGFFSVDDQAEPFKATSFSIEVSDSSIVSLDTFRLFPKEGQCLVKSSSTAEGAELSLTHLHISGSEISVVPFDFSAGTVSIENSRFVDLSDISCSLVSVSFLAELTIVSTNFINIEIEASVVAVSDGSLSISTSPFRHVTRTKGEGAAAVDCTNAKELEINSTFHHCHSSGVAGAIAITHNDASHIITCILSFLGNSGGDDTNAHDVFYKGFNWADSWDISAFSSMSEEPHAKNDVGESTSFAPWSFFIIMDEKEGLDNEFHGDHVITLSEIETTNFSKAMNSHDTVSFYLNTNHEIVVPFFPFQSHNVPLTFTGSRYDHYPIVTQSNKSEDTLFTLTSESPHETNMMNIRFVLNTKQTTPMFDVDQQSHLKLLECIVTSDGHQSKRSFIKTQGTIYLTSVAIVDISFISHSCIEATAGYIQFMSQNGMSAIVSSLSTTGQGAFLNAQNTVLTFINAQLFECHASDGGVLFLQDCPSVSISGMFVDCVADNRGGAVCVEDTGVQGSTSVELSLFGCVGCHAQFGGAIFVQTSANSSINITPDYGLYIIDRDRSFPLFWGCTAEKGGGLFLDGVFGESTNIDVFADVTINDGPLIPGIDVFITKTLADMIIQNNRTIADYVHFESSLSSRSETEANLFKHVEVEGYPSHSFNVDITRLVVREDDMFYMYTCETSQFFYNCNSLGHMVDMFYPKSDNGFLHVPIFLQNVLYFFCTARITDHSISLRLDDEIMSPGDEIKVMFGDDASDSDSDMIVVDDNGFIELDKLTLDWTVPISLGRLTKQTASMAVSHCTFSVSSAILAPFITCQAGSLVISGSSSFSSTTGTFTFPLVFSASSFLSAKSGIAVELTNISFNSLKMGEGVGVVELNDADHIKLADVDFADVKLLNDSDAVRIVVRGRDLWKTIELVPNSGFPRRGTARIDALFQSLDRNEEGRPFHTPTLLVYLSEFSAPTVHVHSNGKDVLGCGDSHLSCHSLDEADLHLQEGFPSVITVHDSAQLSSQLDIFQDQTKISAKGNECSIHVTPTGSLINHKTGIVEQQCPKRDSLIKRDEYKTIYPCIGGILRRAERETLDVS</sequence>
<accession>A0ABQ9XZC6</accession>
<dbReference type="SUPFAM" id="SSF51126">
    <property type="entry name" value="Pectin lyase-like"/>
    <property type="match status" value="1"/>
</dbReference>
<evidence type="ECO:0000313" key="3">
    <source>
        <dbReference type="Proteomes" id="UP001281761"/>
    </source>
</evidence>
<keyword evidence="1" id="KW-0472">Membrane</keyword>
<feature type="transmembrane region" description="Helical" evidence="1">
    <location>
        <begin position="18"/>
        <end position="42"/>
    </location>
</feature>
<proteinExistence type="predicted"/>
<dbReference type="Proteomes" id="UP001281761">
    <property type="component" value="Unassembled WGS sequence"/>
</dbReference>
<dbReference type="EMBL" id="JARBJD010000051">
    <property type="protein sequence ID" value="KAK2956835.1"/>
    <property type="molecule type" value="Genomic_DNA"/>
</dbReference>
<organism evidence="2 3">
    <name type="scientific">Blattamonas nauphoetae</name>
    <dbReference type="NCBI Taxonomy" id="2049346"/>
    <lineage>
        <taxon>Eukaryota</taxon>
        <taxon>Metamonada</taxon>
        <taxon>Preaxostyla</taxon>
        <taxon>Oxymonadida</taxon>
        <taxon>Blattamonas</taxon>
    </lineage>
</organism>
<reference evidence="2 3" key="1">
    <citation type="journal article" date="2022" name="bioRxiv">
        <title>Genomics of Preaxostyla Flagellates Illuminates Evolutionary Transitions and the Path Towards Mitochondrial Loss.</title>
        <authorList>
            <person name="Novak L.V.F."/>
            <person name="Treitli S.C."/>
            <person name="Pyrih J."/>
            <person name="Halakuc P."/>
            <person name="Pipaliya S.V."/>
            <person name="Vacek V."/>
            <person name="Brzon O."/>
            <person name="Soukal P."/>
            <person name="Eme L."/>
            <person name="Dacks J.B."/>
            <person name="Karnkowska A."/>
            <person name="Elias M."/>
            <person name="Hampl V."/>
        </authorList>
    </citation>
    <scope>NUCLEOTIDE SEQUENCE [LARGE SCALE GENOMIC DNA]</scope>
    <source>
        <strain evidence="2">NAU3</strain>
        <tissue evidence="2">Gut</tissue>
    </source>
</reference>
<gene>
    <name evidence="2" type="ORF">BLNAU_8112</name>
</gene>
<comment type="caution">
    <text evidence="2">The sequence shown here is derived from an EMBL/GenBank/DDBJ whole genome shotgun (WGS) entry which is preliminary data.</text>
</comment>
<name>A0ABQ9XZC6_9EUKA</name>
<keyword evidence="1" id="KW-1133">Transmembrane helix</keyword>